<feature type="compositionally biased region" description="Basic and acidic residues" evidence="1">
    <location>
        <begin position="449"/>
        <end position="460"/>
    </location>
</feature>
<accession>A0A1L9WGI0</accession>
<dbReference type="PANTHER" id="PTHR42032">
    <property type="entry name" value="YALI0E30679P"/>
    <property type="match status" value="1"/>
</dbReference>
<evidence type="ECO:0000256" key="1">
    <source>
        <dbReference type="SAM" id="MobiDB-lite"/>
    </source>
</evidence>
<dbReference type="OrthoDB" id="5422510at2759"/>
<name>A0A1L9WGI0_ASPA1</name>
<keyword evidence="3" id="KW-1185">Reference proteome</keyword>
<protein>
    <submittedName>
        <fullName evidence="2">Uncharacterized protein</fullName>
    </submittedName>
</protein>
<dbReference type="OMA" id="RLPWEWY"/>
<dbReference type="GeneID" id="30979844"/>
<feature type="region of interest" description="Disordered" evidence="1">
    <location>
        <begin position="164"/>
        <end position="192"/>
    </location>
</feature>
<gene>
    <name evidence="2" type="ORF">ASPACDRAFT_82129</name>
</gene>
<proteinExistence type="predicted"/>
<feature type="compositionally biased region" description="Polar residues" evidence="1">
    <location>
        <begin position="10"/>
        <end position="22"/>
    </location>
</feature>
<feature type="compositionally biased region" description="Basic and acidic residues" evidence="1">
    <location>
        <begin position="476"/>
        <end position="488"/>
    </location>
</feature>
<dbReference type="RefSeq" id="XP_020051631.1">
    <property type="nucleotide sequence ID" value="XM_020206030.1"/>
</dbReference>
<feature type="region of interest" description="Disordered" evidence="1">
    <location>
        <begin position="442"/>
        <end position="488"/>
    </location>
</feature>
<dbReference type="STRING" id="690307.A0A1L9WGI0"/>
<organism evidence="2 3">
    <name type="scientific">Aspergillus aculeatus (strain ATCC 16872 / CBS 172.66 / WB 5094)</name>
    <dbReference type="NCBI Taxonomy" id="690307"/>
    <lineage>
        <taxon>Eukaryota</taxon>
        <taxon>Fungi</taxon>
        <taxon>Dikarya</taxon>
        <taxon>Ascomycota</taxon>
        <taxon>Pezizomycotina</taxon>
        <taxon>Eurotiomycetes</taxon>
        <taxon>Eurotiomycetidae</taxon>
        <taxon>Eurotiales</taxon>
        <taxon>Aspergillaceae</taxon>
        <taxon>Aspergillus</taxon>
        <taxon>Aspergillus subgen. Circumdati</taxon>
    </lineage>
</organism>
<evidence type="ECO:0000313" key="2">
    <source>
        <dbReference type="EMBL" id="OJJ95291.1"/>
    </source>
</evidence>
<feature type="region of interest" description="Disordered" evidence="1">
    <location>
        <begin position="311"/>
        <end position="330"/>
    </location>
</feature>
<dbReference type="PANTHER" id="PTHR42032:SF1">
    <property type="entry name" value="YALI0E30679P"/>
    <property type="match status" value="1"/>
</dbReference>
<sequence length="488" mass="54209">MSDRPGPSRSPRTQDQSSSSPRVLSPDFTNLRHRGPARSATFAEGTTSNLQTQRRNSTLSESVSEARHSIRSSTDDILFPRVAKGGDVDLTNEESHWHSAPLGLALLPAIAGIFFQNGSAVVTDITLLVLAAIFLNWSVRLPWDWYRSAQAVRQSSDKYFEATEFPLSPEPNDSPDSGDKASSPIAQEQHRSSNVTAATKELQIHELAALASCFIFPLIGTWLLHTIRSKLSRPSEGLVSNYNLTIFLLASEIRPFSHLLKMVQARTLHLQRIVASPTEDEVDKIDVHKVLDLTKRLEELEAHVAETAAARLSPDPAARAGQPSQSDSTHALVDQATAEMRKSIQWDIDALNRAVRRYEKRTTVSAYQTETRFQALETRVHDAFSLAAAAQRTKPQGLINMFTGWVYTAITLPGQVITGIVTFPMQVARRCLRYCGEKVLTRPTGSATPHKDKIPRERKSQTSKGTRRPAPQNHPVDTRTLDPIKEYK</sequence>
<feature type="region of interest" description="Disordered" evidence="1">
    <location>
        <begin position="1"/>
        <end position="67"/>
    </location>
</feature>
<feature type="compositionally biased region" description="Polar residues" evidence="1">
    <location>
        <begin position="44"/>
        <end position="63"/>
    </location>
</feature>
<dbReference type="VEuPathDB" id="FungiDB:ASPACDRAFT_82129"/>
<reference evidence="3" key="1">
    <citation type="journal article" date="2017" name="Genome Biol.">
        <title>Comparative genomics reveals high biological diversity and specific adaptations in the industrially and medically important fungal genus Aspergillus.</title>
        <authorList>
            <person name="de Vries R.P."/>
            <person name="Riley R."/>
            <person name="Wiebenga A."/>
            <person name="Aguilar-Osorio G."/>
            <person name="Amillis S."/>
            <person name="Uchima C.A."/>
            <person name="Anderluh G."/>
            <person name="Asadollahi M."/>
            <person name="Askin M."/>
            <person name="Barry K."/>
            <person name="Battaglia E."/>
            <person name="Bayram O."/>
            <person name="Benocci T."/>
            <person name="Braus-Stromeyer S.A."/>
            <person name="Caldana C."/>
            <person name="Canovas D."/>
            <person name="Cerqueira G.C."/>
            <person name="Chen F."/>
            <person name="Chen W."/>
            <person name="Choi C."/>
            <person name="Clum A."/>
            <person name="Dos Santos R.A."/>
            <person name="Damasio A.R."/>
            <person name="Diallinas G."/>
            <person name="Emri T."/>
            <person name="Fekete E."/>
            <person name="Flipphi M."/>
            <person name="Freyberg S."/>
            <person name="Gallo A."/>
            <person name="Gournas C."/>
            <person name="Habgood R."/>
            <person name="Hainaut M."/>
            <person name="Harispe M.L."/>
            <person name="Henrissat B."/>
            <person name="Hilden K.S."/>
            <person name="Hope R."/>
            <person name="Hossain A."/>
            <person name="Karabika E."/>
            <person name="Karaffa L."/>
            <person name="Karanyi Z."/>
            <person name="Krasevec N."/>
            <person name="Kuo A."/>
            <person name="Kusch H."/>
            <person name="LaButti K."/>
            <person name="Lagendijk E.L."/>
            <person name="Lapidus A."/>
            <person name="Levasseur A."/>
            <person name="Lindquist E."/>
            <person name="Lipzen A."/>
            <person name="Logrieco A.F."/>
            <person name="MacCabe A."/>
            <person name="Maekelae M.R."/>
            <person name="Malavazi I."/>
            <person name="Melin P."/>
            <person name="Meyer V."/>
            <person name="Mielnichuk N."/>
            <person name="Miskei M."/>
            <person name="Molnar A.P."/>
            <person name="Mule G."/>
            <person name="Ngan C.Y."/>
            <person name="Orejas M."/>
            <person name="Orosz E."/>
            <person name="Ouedraogo J.P."/>
            <person name="Overkamp K.M."/>
            <person name="Park H.-S."/>
            <person name="Perrone G."/>
            <person name="Piumi F."/>
            <person name="Punt P.J."/>
            <person name="Ram A.F."/>
            <person name="Ramon A."/>
            <person name="Rauscher S."/>
            <person name="Record E."/>
            <person name="Riano-Pachon D.M."/>
            <person name="Robert V."/>
            <person name="Roehrig J."/>
            <person name="Ruller R."/>
            <person name="Salamov A."/>
            <person name="Salih N.S."/>
            <person name="Samson R.A."/>
            <person name="Sandor E."/>
            <person name="Sanguinetti M."/>
            <person name="Schuetze T."/>
            <person name="Sepcic K."/>
            <person name="Shelest E."/>
            <person name="Sherlock G."/>
            <person name="Sophianopoulou V."/>
            <person name="Squina F.M."/>
            <person name="Sun H."/>
            <person name="Susca A."/>
            <person name="Todd R.B."/>
            <person name="Tsang A."/>
            <person name="Unkles S.E."/>
            <person name="van de Wiele N."/>
            <person name="van Rossen-Uffink D."/>
            <person name="Oliveira J.V."/>
            <person name="Vesth T.C."/>
            <person name="Visser J."/>
            <person name="Yu J.-H."/>
            <person name="Zhou M."/>
            <person name="Andersen M.R."/>
            <person name="Archer D.B."/>
            <person name="Baker S.E."/>
            <person name="Benoit I."/>
            <person name="Brakhage A.A."/>
            <person name="Braus G.H."/>
            <person name="Fischer R."/>
            <person name="Frisvad J.C."/>
            <person name="Goldman G.H."/>
            <person name="Houbraken J."/>
            <person name="Oakley B."/>
            <person name="Pocsi I."/>
            <person name="Scazzocchio C."/>
            <person name="Seiboth B."/>
            <person name="vanKuyk P.A."/>
            <person name="Wortman J."/>
            <person name="Dyer P.S."/>
            <person name="Grigoriev I.V."/>
        </authorList>
    </citation>
    <scope>NUCLEOTIDE SEQUENCE [LARGE SCALE GENOMIC DNA]</scope>
    <source>
        <strain evidence="3">ATCC 16872 / CBS 172.66 / WB 5094</strain>
    </source>
</reference>
<dbReference type="AlphaFoldDB" id="A0A1L9WGI0"/>
<dbReference type="Proteomes" id="UP000184546">
    <property type="component" value="Unassembled WGS sequence"/>
</dbReference>
<dbReference type="EMBL" id="KV878990">
    <property type="protein sequence ID" value="OJJ95291.1"/>
    <property type="molecule type" value="Genomic_DNA"/>
</dbReference>
<evidence type="ECO:0000313" key="3">
    <source>
        <dbReference type="Proteomes" id="UP000184546"/>
    </source>
</evidence>